<dbReference type="PANTHER" id="PTHR11142">
    <property type="entry name" value="PSEUDOURIDYLATE SYNTHASE"/>
    <property type="match status" value="1"/>
</dbReference>
<dbReference type="Proteomes" id="UP000444721">
    <property type="component" value="Unassembled WGS sequence"/>
</dbReference>
<dbReference type="VEuPathDB" id="AmoebaDB:NfTy_084800"/>
<keyword evidence="2 4" id="KW-0819">tRNA processing</keyword>
<evidence type="ECO:0000313" key="7">
    <source>
        <dbReference type="Proteomes" id="UP000444721"/>
    </source>
</evidence>
<evidence type="ECO:0000256" key="2">
    <source>
        <dbReference type="ARBA" id="ARBA00022694"/>
    </source>
</evidence>
<comment type="catalytic activity">
    <reaction evidence="4">
        <text>uridine(38/39/40) in tRNA = pseudouridine(38/39/40) in tRNA</text>
        <dbReference type="Rhea" id="RHEA:22376"/>
        <dbReference type="Rhea" id="RHEA-COMP:10085"/>
        <dbReference type="Rhea" id="RHEA-COMP:10087"/>
        <dbReference type="ChEBI" id="CHEBI:65314"/>
        <dbReference type="ChEBI" id="CHEBI:65315"/>
        <dbReference type="EC" id="5.4.99.12"/>
    </reaction>
</comment>
<organism evidence="6 7">
    <name type="scientific">Naegleria fowleri</name>
    <name type="common">Brain eating amoeba</name>
    <dbReference type="NCBI Taxonomy" id="5763"/>
    <lineage>
        <taxon>Eukaryota</taxon>
        <taxon>Discoba</taxon>
        <taxon>Heterolobosea</taxon>
        <taxon>Tetramitia</taxon>
        <taxon>Eutetramitia</taxon>
        <taxon>Vahlkampfiidae</taxon>
        <taxon>Naegleria</taxon>
    </lineage>
</organism>
<keyword evidence="3 4" id="KW-0413">Isomerase</keyword>
<evidence type="ECO:0000256" key="4">
    <source>
        <dbReference type="RuleBase" id="RU003792"/>
    </source>
</evidence>
<dbReference type="Pfam" id="PF01416">
    <property type="entry name" value="PseudoU_synth_1"/>
    <property type="match status" value="1"/>
</dbReference>
<dbReference type="Gene3D" id="3.30.70.580">
    <property type="entry name" value="Pseudouridine synthase I, catalytic domain, N-terminal subdomain"/>
    <property type="match status" value="1"/>
</dbReference>
<dbReference type="AlphaFoldDB" id="A0A6A5BRJ5"/>
<dbReference type="GO" id="GO:1990481">
    <property type="term" value="P:mRNA pseudouridine synthesis"/>
    <property type="evidence" value="ECO:0007669"/>
    <property type="project" value="TreeGrafter"/>
</dbReference>
<dbReference type="GO" id="GO:0005634">
    <property type="term" value="C:nucleus"/>
    <property type="evidence" value="ECO:0007669"/>
    <property type="project" value="TreeGrafter"/>
</dbReference>
<dbReference type="VEuPathDB" id="AmoebaDB:FDP41_004721"/>
<protein>
    <recommendedName>
        <fullName evidence="4">tRNA pseudouridine synthase</fullName>
        <ecNumber evidence="4">5.4.99.12</ecNumber>
    </recommendedName>
</protein>
<dbReference type="GO" id="GO:0003723">
    <property type="term" value="F:RNA binding"/>
    <property type="evidence" value="ECO:0007669"/>
    <property type="project" value="InterPro"/>
</dbReference>
<feature type="domain" description="Pseudouridine synthase I TruA alpha/beta" evidence="5">
    <location>
        <begin position="217"/>
        <end position="302"/>
    </location>
</feature>
<dbReference type="EMBL" id="VFQX01000041">
    <property type="protein sequence ID" value="KAF0976045.1"/>
    <property type="molecule type" value="Genomic_DNA"/>
</dbReference>
<dbReference type="GO" id="GO:0031119">
    <property type="term" value="P:tRNA pseudouridine synthesis"/>
    <property type="evidence" value="ECO:0007669"/>
    <property type="project" value="TreeGrafter"/>
</dbReference>
<comment type="caution">
    <text evidence="6">The sequence shown here is derived from an EMBL/GenBank/DDBJ whole genome shotgun (WGS) entry which is preliminary data.</text>
</comment>
<dbReference type="Gene3D" id="3.30.70.660">
    <property type="entry name" value="Pseudouridine synthase I, catalytic domain, C-terminal subdomain"/>
    <property type="match status" value="1"/>
</dbReference>
<dbReference type="InterPro" id="IPR020097">
    <property type="entry name" value="PsdUridine_synth_TruA_a/b_dom"/>
</dbReference>
<sequence length="497" mass="58135">MTKRRILTYVGYCGFGLKGSQIQSTIAPEYTIEGIIAKRLFNHHLLKENNYLNPEHLRLDRSTRTDKGVHSLANFISLKVESAVNRSDEKATESFADSIQQMINSKSENEQVPLTMNNYQQVQQFPDSNLKAFRVEVISRRVNTRSLVVIRGYEYILPFQIILNLVKQFDSSPQKEDKILDLLRLKIANEDIYQLEEEKKTSLLLQVICEKLNYILNQFEGYHSFHNFTLPSASNDGEPILRQIYHCFASPTRVKCDNNHEEWAIRIKLSGNGFLQHQIRKMISSALLHIIAPEIMNQEFLDIALKSNEEIFVSKVPGEHLIHTRSILYDLEMEKRFSSCREQQITFKKTILYPKIFKEYRSVLEEHWDKYAREVESFGNEWLSKKEQVKNRALENIETQRLLTLQRQEKDAKFRQDLLSQKKLFPVRALPNGYRSHFYVKFKLYPHDERAIKTLSTLEAMILSQKLAVSSSFELLDQVVVSEKLLNPSEIQIDEEL</sequence>
<dbReference type="InterPro" id="IPR020095">
    <property type="entry name" value="PsdUridine_synth_TruA_C"/>
</dbReference>
<reference evidence="6 7" key="1">
    <citation type="journal article" date="2019" name="Sci. Rep.">
        <title>Nanopore sequencing improves the draft genome of the human pathogenic amoeba Naegleria fowleri.</title>
        <authorList>
            <person name="Liechti N."/>
            <person name="Schurch N."/>
            <person name="Bruggmann R."/>
            <person name="Wittwer M."/>
        </authorList>
    </citation>
    <scope>NUCLEOTIDE SEQUENCE [LARGE SCALE GENOMIC DNA]</scope>
    <source>
        <strain evidence="6 7">ATCC 30894</strain>
    </source>
</reference>
<dbReference type="EC" id="5.4.99.12" evidence="4"/>
<dbReference type="InterPro" id="IPR001406">
    <property type="entry name" value="PsdUridine_synth_TruA"/>
</dbReference>
<gene>
    <name evidence="6" type="ORF">FDP41_004721</name>
</gene>
<evidence type="ECO:0000259" key="5">
    <source>
        <dbReference type="Pfam" id="PF01416"/>
    </source>
</evidence>
<dbReference type="InterPro" id="IPR020094">
    <property type="entry name" value="TruA/RsuA/RluB/E/F_N"/>
</dbReference>
<proteinExistence type="inferred from homology"/>
<dbReference type="InterPro" id="IPR020103">
    <property type="entry name" value="PsdUridine_synth_cat_dom_sf"/>
</dbReference>
<dbReference type="PANTHER" id="PTHR11142:SF9">
    <property type="entry name" value="TRNA PSEUDOURIDINE SYNTHASE-RELATED"/>
    <property type="match status" value="1"/>
</dbReference>
<evidence type="ECO:0000313" key="6">
    <source>
        <dbReference type="EMBL" id="KAF0976045.1"/>
    </source>
</evidence>
<keyword evidence="7" id="KW-1185">Reference proteome</keyword>
<comment type="similarity">
    <text evidence="1 4">Belongs to the tRNA pseudouridine synthase TruA family.</text>
</comment>
<dbReference type="SUPFAM" id="SSF55120">
    <property type="entry name" value="Pseudouridine synthase"/>
    <property type="match status" value="1"/>
</dbReference>
<dbReference type="GeneID" id="68111939"/>
<dbReference type="OrthoDB" id="10256309at2759"/>
<accession>A0A6A5BRJ5</accession>
<dbReference type="GO" id="GO:0160147">
    <property type="term" value="F:tRNA pseudouridine(38-40) synthase activity"/>
    <property type="evidence" value="ECO:0007669"/>
    <property type="project" value="UniProtKB-EC"/>
</dbReference>
<dbReference type="RefSeq" id="XP_044560758.1">
    <property type="nucleotide sequence ID" value="XM_044708166.1"/>
</dbReference>
<evidence type="ECO:0000256" key="3">
    <source>
        <dbReference type="ARBA" id="ARBA00023235"/>
    </source>
</evidence>
<name>A0A6A5BRJ5_NAEFO</name>
<evidence type="ECO:0000256" key="1">
    <source>
        <dbReference type="ARBA" id="ARBA00009375"/>
    </source>
</evidence>
<dbReference type="VEuPathDB" id="AmoebaDB:NF0121940"/>